<feature type="domain" description="Mur ligase central" evidence="12">
    <location>
        <begin position="108"/>
        <end position="287"/>
    </location>
</feature>
<keyword evidence="7 9" id="KW-0067">ATP-binding</keyword>
<dbReference type="PANTHER" id="PTHR43692:SF1">
    <property type="entry name" value="UDP-N-ACETYLMURAMOYLALANINE--D-GLUTAMATE LIGASE"/>
    <property type="match status" value="1"/>
</dbReference>
<dbReference type="EMBL" id="JAPFQN010000002">
    <property type="protein sequence ID" value="MCX2742651.1"/>
    <property type="molecule type" value="Genomic_DNA"/>
</dbReference>
<comment type="catalytic activity">
    <reaction evidence="9 10">
        <text>UDP-N-acetyl-alpha-D-muramoyl-L-alanine + D-glutamate + ATP = UDP-N-acetyl-alpha-D-muramoyl-L-alanyl-D-glutamate + ADP + phosphate + H(+)</text>
        <dbReference type="Rhea" id="RHEA:16429"/>
        <dbReference type="ChEBI" id="CHEBI:15378"/>
        <dbReference type="ChEBI" id="CHEBI:29986"/>
        <dbReference type="ChEBI" id="CHEBI:30616"/>
        <dbReference type="ChEBI" id="CHEBI:43474"/>
        <dbReference type="ChEBI" id="CHEBI:83898"/>
        <dbReference type="ChEBI" id="CHEBI:83900"/>
        <dbReference type="ChEBI" id="CHEBI:456216"/>
        <dbReference type="EC" id="6.3.2.9"/>
    </reaction>
</comment>
<dbReference type="EC" id="6.3.2.9" evidence="9 10"/>
<dbReference type="InterPro" id="IPR036615">
    <property type="entry name" value="Mur_ligase_C_dom_sf"/>
</dbReference>
<evidence type="ECO:0000256" key="7">
    <source>
        <dbReference type="ARBA" id="ARBA00022840"/>
    </source>
</evidence>
<dbReference type="Pfam" id="PF02875">
    <property type="entry name" value="Mur_ligase_C"/>
    <property type="match status" value="1"/>
</dbReference>
<evidence type="ECO:0000313" key="14">
    <source>
        <dbReference type="Proteomes" id="UP001209885"/>
    </source>
</evidence>
<keyword evidence="4 9" id="KW-0436">Ligase</keyword>
<evidence type="ECO:0000256" key="1">
    <source>
        <dbReference type="ARBA" id="ARBA00004496"/>
    </source>
</evidence>
<gene>
    <name evidence="9 13" type="primary">murD</name>
    <name evidence="13" type="ORF">OO013_02175</name>
</gene>
<keyword evidence="9 10" id="KW-0961">Cell wall biogenesis/degradation</keyword>
<evidence type="ECO:0000256" key="2">
    <source>
        <dbReference type="ARBA" id="ARBA00004752"/>
    </source>
</evidence>
<dbReference type="InterPro" id="IPR013221">
    <property type="entry name" value="Mur_ligase_cen"/>
</dbReference>
<sequence>MADRIIILGAGESGTGAALLAESKGFEVYLSDSGAIASKYKVKLDKAGIHYEEGGHDYSKWVGAVLMVKSPGIPPQADPIKWCKKNNIPVIGEIEWGARFTKKPIIGITGTNGKTTTTLLTHHLVKSGGLNYALTGNVGKSFAEAVIDNEKYDGYVIEVSSFQLDDTVEFKPKIAVLLNVTPDHLDRYENSMELYLSSKMRIVANMDENDHFIANISDEYTSRGVEKVKNKVGLISLDINNKKAAVNIGENEINFNLDKRKFTVTSEELPVKGPHNMINAGAAIAAAIKSGVSESDIRKGLDSFENAPHRLQLVTKINGASYVNDSKATNVEAVYYALKSFEDPIIWIAGGVDKGNDYEMILPLVKEKVKALICMGTDNKKLIDAFSDHVKTFDTGSLKKAMAVAYAEATTGDVVLLSPACASFDLFKNYEDRGNQFIEAINKLKEEVSDD</sequence>
<dbReference type="NCBIfam" id="TIGR01087">
    <property type="entry name" value="murD"/>
    <property type="match status" value="1"/>
</dbReference>
<dbReference type="Gene3D" id="3.90.190.20">
    <property type="entry name" value="Mur ligase, C-terminal domain"/>
    <property type="match status" value="1"/>
</dbReference>
<dbReference type="PANTHER" id="PTHR43692">
    <property type="entry name" value="UDP-N-ACETYLMURAMOYLALANINE--D-GLUTAMATE LIGASE"/>
    <property type="match status" value="1"/>
</dbReference>
<dbReference type="InterPro" id="IPR004101">
    <property type="entry name" value="Mur_ligase_C"/>
</dbReference>
<reference evidence="13 14" key="1">
    <citation type="submission" date="2022-11" db="EMBL/GenBank/DDBJ databases">
        <title>The characterization of three novel Bacteroidetes species and genomic analysis of their roles in tidal elemental geochemical cycles.</title>
        <authorList>
            <person name="Ma K."/>
        </authorList>
    </citation>
    <scope>NUCLEOTIDE SEQUENCE [LARGE SCALE GENOMIC DNA]</scope>
    <source>
        <strain evidence="13 14">M17</strain>
    </source>
</reference>
<dbReference type="Pfam" id="PF08245">
    <property type="entry name" value="Mur_ligase_M"/>
    <property type="match status" value="1"/>
</dbReference>
<dbReference type="InterPro" id="IPR018109">
    <property type="entry name" value="Folylpolyglutamate_synth_CS"/>
</dbReference>
<comment type="caution">
    <text evidence="13">The sequence shown here is derived from an EMBL/GenBank/DDBJ whole genome shotgun (WGS) entry which is preliminary data.</text>
</comment>
<proteinExistence type="inferred from homology"/>
<keyword evidence="5 9" id="KW-0132">Cell division</keyword>
<evidence type="ECO:0000256" key="6">
    <source>
        <dbReference type="ARBA" id="ARBA00022741"/>
    </source>
</evidence>
<evidence type="ECO:0000256" key="10">
    <source>
        <dbReference type="RuleBase" id="RU003664"/>
    </source>
</evidence>
<keyword evidence="6 9" id="KW-0547">Nucleotide-binding</keyword>
<keyword evidence="8 9" id="KW-0131">Cell cycle</keyword>
<dbReference type="HAMAP" id="MF_00639">
    <property type="entry name" value="MurD"/>
    <property type="match status" value="1"/>
</dbReference>
<comment type="pathway">
    <text evidence="2 9 10">Cell wall biogenesis; peptidoglycan biosynthesis.</text>
</comment>
<evidence type="ECO:0000256" key="4">
    <source>
        <dbReference type="ARBA" id="ARBA00022598"/>
    </source>
</evidence>
<dbReference type="SUPFAM" id="SSF53244">
    <property type="entry name" value="MurD-like peptide ligases, peptide-binding domain"/>
    <property type="match status" value="1"/>
</dbReference>
<comment type="subcellular location">
    <subcellularLocation>
        <location evidence="1 9 10">Cytoplasm</location>
    </subcellularLocation>
</comment>
<feature type="domain" description="Mur ligase C-terminal" evidence="11">
    <location>
        <begin position="309"/>
        <end position="421"/>
    </location>
</feature>
<evidence type="ECO:0000259" key="11">
    <source>
        <dbReference type="Pfam" id="PF02875"/>
    </source>
</evidence>
<accession>A0ABT3RM55</accession>
<keyword evidence="9 10" id="KW-0573">Peptidoglycan synthesis</keyword>
<dbReference type="InterPro" id="IPR005762">
    <property type="entry name" value="MurD"/>
</dbReference>
<evidence type="ECO:0000256" key="9">
    <source>
        <dbReference type="HAMAP-Rule" id="MF_00639"/>
    </source>
</evidence>
<dbReference type="SUPFAM" id="SSF53623">
    <property type="entry name" value="MurD-like peptide ligases, catalytic domain"/>
    <property type="match status" value="1"/>
</dbReference>
<dbReference type="Gene3D" id="3.40.1190.10">
    <property type="entry name" value="Mur-like, catalytic domain"/>
    <property type="match status" value="1"/>
</dbReference>
<dbReference type="Pfam" id="PF21377">
    <property type="entry name" value="MurD_N"/>
    <property type="match status" value="1"/>
</dbReference>
<protein>
    <recommendedName>
        <fullName evidence="9 10">UDP-N-acetylmuramoylalanine--D-glutamate ligase</fullName>
        <ecNumber evidence="9 10">6.3.2.9</ecNumber>
    </recommendedName>
    <alternativeName>
        <fullName evidence="9">D-glutamic acid-adding enzyme</fullName>
    </alternativeName>
    <alternativeName>
        <fullName evidence="9">UDP-N-acetylmuramoyl-L-alanyl-D-glutamate synthetase</fullName>
    </alternativeName>
</protein>
<dbReference type="Gene3D" id="3.40.50.720">
    <property type="entry name" value="NAD(P)-binding Rossmann-like Domain"/>
    <property type="match status" value="1"/>
</dbReference>
<dbReference type="PROSITE" id="PS01011">
    <property type="entry name" value="FOLYLPOLYGLU_SYNT_1"/>
    <property type="match status" value="1"/>
</dbReference>
<organism evidence="13 14">
    <name type="scientific">Mangrovivirga halotolerans</name>
    <dbReference type="NCBI Taxonomy" id="2993936"/>
    <lineage>
        <taxon>Bacteria</taxon>
        <taxon>Pseudomonadati</taxon>
        <taxon>Bacteroidota</taxon>
        <taxon>Cytophagia</taxon>
        <taxon>Cytophagales</taxon>
        <taxon>Mangrovivirgaceae</taxon>
        <taxon>Mangrovivirga</taxon>
    </lineage>
</organism>
<name>A0ABT3RM55_9BACT</name>
<comment type="similarity">
    <text evidence="9">Belongs to the MurCDEF family.</text>
</comment>
<keyword evidence="3 9" id="KW-0963">Cytoplasm</keyword>
<evidence type="ECO:0000256" key="3">
    <source>
        <dbReference type="ARBA" id="ARBA00022490"/>
    </source>
</evidence>
<evidence type="ECO:0000256" key="5">
    <source>
        <dbReference type="ARBA" id="ARBA00022618"/>
    </source>
</evidence>
<evidence type="ECO:0000313" key="13">
    <source>
        <dbReference type="EMBL" id="MCX2742651.1"/>
    </source>
</evidence>
<dbReference type="SUPFAM" id="SSF51984">
    <property type="entry name" value="MurCD N-terminal domain"/>
    <property type="match status" value="1"/>
</dbReference>
<dbReference type="InterPro" id="IPR036565">
    <property type="entry name" value="Mur-like_cat_sf"/>
</dbReference>
<keyword evidence="14" id="KW-1185">Reference proteome</keyword>
<evidence type="ECO:0000256" key="8">
    <source>
        <dbReference type="ARBA" id="ARBA00023306"/>
    </source>
</evidence>
<dbReference type="GO" id="GO:0008764">
    <property type="term" value="F:UDP-N-acetylmuramoylalanine-D-glutamate ligase activity"/>
    <property type="evidence" value="ECO:0007669"/>
    <property type="project" value="UniProtKB-EC"/>
</dbReference>
<keyword evidence="9 10" id="KW-0133">Cell shape</keyword>
<comment type="function">
    <text evidence="9 10">Cell wall formation. Catalyzes the addition of glutamate to the nucleotide precursor UDP-N-acetylmuramoyl-L-alanine (UMA).</text>
</comment>
<dbReference type="Proteomes" id="UP001209885">
    <property type="component" value="Unassembled WGS sequence"/>
</dbReference>
<evidence type="ECO:0000259" key="12">
    <source>
        <dbReference type="Pfam" id="PF08245"/>
    </source>
</evidence>
<feature type="binding site" evidence="9">
    <location>
        <begin position="110"/>
        <end position="116"/>
    </location>
    <ligand>
        <name>ATP</name>
        <dbReference type="ChEBI" id="CHEBI:30616"/>
    </ligand>
</feature>
<dbReference type="RefSeq" id="WP_266054940.1">
    <property type="nucleotide sequence ID" value="NZ_JAPFQN010000002.1"/>
</dbReference>